<name>A0A3Q7FPN9_SOLLC</name>
<keyword evidence="1" id="KW-0175">Coiled coil</keyword>
<evidence type="ECO:0000256" key="1">
    <source>
        <dbReference type="SAM" id="Coils"/>
    </source>
</evidence>
<reference evidence="2" key="2">
    <citation type="submission" date="2019-01" db="UniProtKB">
        <authorList>
            <consortium name="EnsemblPlants"/>
        </authorList>
    </citation>
    <scope>IDENTIFICATION</scope>
    <source>
        <strain evidence="2">cv. Heinz 1706</strain>
    </source>
</reference>
<dbReference type="OMA" id="NRMEIEL"/>
<dbReference type="EnsemblPlants" id="Solyc03g096600.1.1">
    <property type="protein sequence ID" value="Solyc03g096600.1.1.1"/>
    <property type="gene ID" value="Solyc03g096600.1"/>
</dbReference>
<dbReference type="AlphaFoldDB" id="A0A3Q7FPN9"/>
<accession>A0A3Q7FPN9</accession>
<evidence type="ECO:0000313" key="2">
    <source>
        <dbReference type="EnsemblPlants" id="Solyc03g096600.1.1.1"/>
    </source>
</evidence>
<organism evidence="2">
    <name type="scientific">Solanum lycopersicum</name>
    <name type="common">Tomato</name>
    <name type="synonym">Lycopersicon esculentum</name>
    <dbReference type="NCBI Taxonomy" id="4081"/>
    <lineage>
        <taxon>Eukaryota</taxon>
        <taxon>Viridiplantae</taxon>
        <taxon>Streptophyta</taxon>
        <taxon>Embryophyta</taxon>
        <taxon>Tracheophyta</taxon>
        <taxon>Spermatophyta</taxon>
        <taxon>Magnoliopsida</taxon>
        <taxon>eudicotyledons</taxon>
        <taxon>Gunneridae</taxon>
        <taxon>Pentapetalae</taxon>
        <taxon>asterids</taxon>
        <taxon>lamiids</taxon>
        <taxon>Solanales</taxon>
        <taxon>Solanaceae</taxon>
        <taxon>Solanoideae</taxon>
        <taxon>Solaneae</taxon>
        <taxon>Solanum</taxon>
        <taxon>Solanum subgen. Lycopersicon</taxon>
    </lineage>
</organism>
<sequence>MAEELDQKKTIASLRHEKDYLLMKIDTLEATHKLVFEARKLEIWFQKQKLDEVDNTVKFYSGVLGEMERENIDLKVNLEEENQLIRAYALLNRMEIELLKKKNKLVKIKIEELEAKVAERRINGRSRIMRFLKVLLARTNKLAHNLL</sequence>
<protein>
    <submittedName>
        <fullName evidence="2">Uncharacterized protein</fullName>
    </submittedName>
</protein>
<feature type="coiled-coil region" evidence="1">
    <location>
        <begin position="64"/>
        <end position="116"/>
    </location>
</feature>
<dbReference type="InParanoid" id="A0A3Q7FPN9"/>
<reference evidence="2" key="1">
    <citation type="journal article" date="2012" name="Nature">
        <title>The tomato genome sequence provides insights into fleshy fruit evolution.</title>
        <authorList>
            <consortium name="Tomato Genome Consortium"/>
        </authorList>
    </citation>
    <scope>NUCLEOTIDE SEQUENCE [LARGE SCALE GENOMIC DNA]</scope>
    <source>
        <strain evidence="2">cv. Heinz 1706</strain>
    </source>
</reference>
<dbReference type="PaxDb" id="4081-Solyc03g096600.1.1"/>
<dbReference type="Gramene" id="Solyc03g096600.1.1">
    <property type="protein sequence ID" value="Solyc03g096600.1.1.1"/>
    <property type="gene ID" value="Solyc03g096600.1"/>
</dbReference>
<evidence type="ECO:0000313" key="3">
    <source>
        <dbReference type="Proteomes" id="UP000004994"/>
    </source>
</evidence>
<keyword evidence="3" id="KW-1185">Reference proteome</keyword>
<dbReference type="Proteomes" id="UP000004994">
    <property type="component" value="Chromosome 3"/>
</dbReference>
<proteinExistence type="predicted"/>